<dbReference type="GO" id="GO:0005886">
    <property type="term" value="C:plasma membrane"/>
    <property type="evidence" value="ECO:0007669"/>
    <property type="project" value="UniProtKB-SubCell"/>
</dbReference>
<evidence type="ECO:0000256" key="8">
    <source>
        <dbReference type="ARBA" id="ARBA00023040"/>
    </source>
</evidence>
<reference evidence="15" key="1">
    <citation type="submission" date="2025-08" db="UniProtKB">
        <authorList>
            <consortium name="RefSeq"/>
        </authorList>
    </citation>
    <scope>IDENTIFICATION</scope>
    <source>
        <tissue evidence="15">Blood</tissue>
    </source>
</reference>
<evidence type="ECO:0000256" key="4">
    <source>
        <dbReference type="ARBA" id="ARBA00022606"/>
    </source>
</evidence>
<dbReference type="GeneID" id="129338650"/>
<keyword evidence="14" id="KW-1185">Reference proteome</keyword>
<keyword evidence="3" id="KW-1003">Cell membrane</keyword>
<evidence type="ECO:0000256" key="5">
    <source>
        <dbReference type="ARBA" id="ARBA00022692"/>
    </source>
</evidence>
<feature type="transmembrane region" description="Helical" evidence="12">
    <location>
        <begin position="56"/>
        <end position="76"/>
    </location>
</feature>
<feature type="transmembrane region" description="Helical" evidence="12">
    <location>
        <begin position="96"/>
        <end position="117"/>
    </location>
</feature>
<gene>
    <name evidence="15" type="primary">LOC129338650</name>
</gene>
<feature type="transmembrane region" description="Helical" evidence="12">
    <location>
        <begin position="138"/>
        <end position="156"/>
    </location>
</feature>
<evidence type="ECO:0000256" key="1">
    <source>
        <dbReference type="ARBA" id="ARBA00002936"/>
    </source>
</evidence>
<evidence type="ECO:0000256" key="11">
    <source>
        <dbReference type="ARBA" id="ARBA00023224"/>
    </source>
</evidence>
<dbReference type="PROSITE" id="PS50262">
    <property type="entry name" value="G_PROTEIN_RECEP_F1_2"/>
    <property type="match status" value="1"/>
</dbReference>
<evidence type="ECO:0000313" key="14">
    <source>
        <dbReference type="Proteomes" id="UP001190640"/>
    </source>
</evidence>
<evidence type="ECO:0000256" key="10">
    <source>
        <dbReference type="ARBA" id="ARBA00023170"/>
    </source>
</evidence>
<dbReference type="PRINTS" id="PR00237">
    <property type="entry name" value="GPCRRHODOPSN"/>
</dbReference>
<dbReference type="InterPro" id="IPR017452">
    <property type="entry name" value="GPCR_Rhodpsn_7TM"/>
</dbReference>
<feature type="transmembrane region" description="Helical" evidence="12">
    <location>
        <begin position="234"/>
        <end position="257"/>
    </location>
</feature>
<evidence type="ECO:0000256" key="6">
    <source>
        <dbReference type="ARBA" id="ARBA00022725"/>
    </source>
</evidence>
<evidence type="ECO:0000256" key="12">
    <source>
        <dbReference type="SAM" id="Phobius"/>
    </source>
</evidence>
<dbReference type="RefSeq" id="XP_054849017.1">
    <property type="nucleotide sequence ID" value="XM_054993042.1"/>
</dbReference>
<dbReference type="PRINTS" id="PR00245">
    <property type="entry name" value="OLFACTORYR"/>
</dbReference>
<feature type="transmembrane region" description="Helical" evidence="12">
    <location>
        <begin position="23"/>
        <end position="49"/>
    </location>
</feature>
<evidence type="ECO:0000313" key="15">
    <source>
        <dbReference type="RefSeq" id="XP_054849017.1"/>
    </source>
</evidence>
<dbReference type="InterPro" id="IPR000276">
    <property type="entry name" value="GPCR_Rhodpsn"/>
</dbReference>
<dbReference type="Gene3D" id="1.20.1070.10">
    <property type="entry name" value="Rhodopsin 7-helix transmembrane proteins"/>
    <property type="match status" value="1"/>
</dbReference>
<comment type="function">
    <text evidence="1">Odorant receptor.</text>
</comment>
<dbReference type="FunFam" id="1.20.1070.10:FF:000037">
    <property type="entry name" value="Olfactory receptor"/>
    <property type="match status" value="1"/>
</dbReference>
<protein>
    <submittedName>
        <fullName evidence="15">Olfactory receptor 14I1-like</fullName>
    </submittedName>
</protein>
<evidence type="ECO:0000259" key="13">
    <source>
        <dbReference type="PROSITE" id="PS50262"/>
    </source>
</evidence>
<keyword evidence="4" id="KW-0716">Sensory transduction</keyword>
<keyword evidence="8" id="KW-0297">G-protein coupled receptor</keyword>
<feature type="domain" description="G-protein coupled receptors family 1 profile" evidence="13">
    <location>
        <begin position="39"/>
        <end position="287"/>
    </location>
</feature>
<evidence type="ECO:0000256" key="2">
    <source>
        <dbReference type="ARBA" id="ARBA00004651"/>
    </source>
</evidence>
<sequence>MSNQTSTTEFLLLEFSDVRELQIVHFVVFLAVYLATVTGNLLIISVVAFDQHLHTPMYFFLMNLAMTDIGSISVTIPKSMVNSLMNTRLISYSGCAAQVYFFLLFAASDYTLLTVMAHDRYVAICNPLRYETIMNKGACIQMAASAWLSSLFYAVLHTGTTFTMTFCSNNVDQFFCEVPQLVKISCSDLYLVENTLLALSVTVAFGCFIFVVITYVQIFSTVLRIPSSQGRQKAFSTCLPHLIVFSMFLFGGMLVYLRPIPHPSSQTNLAFAVIYSVVPPMMNPVIYSMRNKDIKLAMCKLLHLK</sequence>
<dbReference type="GO" id="GO:0004930">
    <property type="term" value="F:G protein-coupled receptor activity"/>
    <property type="evidence" value="ECO:0007669"/>
    <property type="project" value="UniProtKB-KW"/>
</dbReference>
<dbReference type="SUPFAM" id="SSF81321">
    <property type="entry name" value="Family A G protein-coupled receptor-like"/>
    <property type="match status" value="1"/>
</dbReference>
<dbReference type="InterPro" id="IPR050516">
    <property type="entry name" value="Olfactory_GPCR"/>
</dbReference>
<comment type="subcellular location">
    <subcellularLocation>
        <location evidence="2">Cell membrane</location>
        <topology evidence="2">Multi-pass membrane protein</topology>
    </subcellularLocation>
</comment>
<dbReference type="InterPro" id="IPR000725">
    <property type="entry name" value="Olfact_rcpt"/>
</dbReference>
<dbReference type="GO" id="GO:0004984">
    <property type="term" value="F:olfactory receptor activity"/>
    <property type="evidence" value="ECO:0007669"/>
    <property type="project" value="InterPro"/>
</dbReference>
<feature type="transmembrane region" description="Helical" evidence="12">
    <location>
        <begin position="269"/>
        <end position="288"/>
    </location>
</feature>
<keyword evidence="10" id="KW-0675">Receptor</keyword>
<keyword evidence="6" id="KW-0552">Olfaction</keyword>
<dbReference type="AlphaFoldDB" id="A0AA97LE56"/>
<accession>A0AA97LE56</accession>
<keyword evidence="7 12" id="KW-1133">Transmembrane helix</keyword>
<evidence type="ECO:0000256" key="9">
    <source>
        <dbReference type="ARBA" id="ARBA00023136"/>
    </source>
</evidence>
<keyword evidence="5 12" id="KW-0812">Transmembrane</keyword>
<organism evidence="14 15">
    <name type="scientific">Eublepharis macularius</name>
    <name type="common">Leopard gecko</name>
    <name type="synonym">Cyrtodactylus macularius</name>
    <dbReference type="NCBI Taxonomy" id="481883"/>
    <lineage>
        <taxon>Eukaryota</taxon>
        <taxon>Metazoa</taxon>
        <taxon>Chordata</taxon>
        <taxon>Craniata</taxon>
        <taxon>Vertebrata</taxon>
        <taxon>Euteleostomi</taxon>
        <taxon>Lepidosauria</taxon>
        <taxon>Squamata</taxon>
        <taxon>Bifurcata</taxon>
        <taxon>Gekkota</taxon>
        <taxon>Eublepharidae</taxon>
        <taxon>Eublepharinae</taxon>
        <taxon>Eublepharis</taxon>
    </lineage>
</organism>
<dbReference type="CDD" id="cd15227">
    <property type="entry name" value="7tmA_OR14-like"/>
    <property type="match status" value="1"/>
</dbReference>
<keyword evidence="11" id="KW-0807">Transducer</keyword>
<name>A0AA97LE56_EUBMA</name>
<keyword evidence="9 12" id="KW-0472">Membrane</keyword>
<evidence type="ECO:0000256" key="7">
    <source>
        <dbReference type="ARBA" id="ARBA00022989"/>
    </source>
</evidence>
<feature type="transmembrane region" description="Helical" evidence="12">
    <location>
        <begin position="197"/>
        <end position="222"/>
    </location>
</feature>
<dbReference type="PANTHER" id="PTHR26452">
    <property type="entry name" value="OLFACTORY RECEPTOR"/>
    <property type="match status" value="1"/>
</dbReference>
<dbReference type="Pfam" id="PF13853">
    <property type="entry name" value="7tm_4"/>
    <property type="match status" value="1"/>
</dbReference>
<dbReference type="Proteomes" id="UP001190640">
    <property type="component" value="Chromosome 12"/>
</dbReference>
<evidence type="ECO:0000256" key="3">
    <source>
        <dbReference type="ARBA" id="ARBA00022475"/>
    </source>
</evidence>
<proteinExistence type="predicted"/>
<dbReference type="KEGG" id="emc:129338650"/>